<name>A0A4Y2EEI4_ARAVE</name>
<accession>A0A4Y2EEI4</accession>
<gene>
    <name evidence="2" type="ORF">AVEN_124983_1</name>
</gene>
<comment type="caution">
    <text evidence="2">The sequence shown here is derived from an EMBL/GenBank/DDBJ whole genome shotgun (WGS) entry which is preliminary data.</text>
</comment>
<evidence type="ECO:0000313" key="2">
    <source>
        <dbReference type="EMBL" id="GBM26689.1"/>
    </source>
</evidence>
<dbReference type="OrthoDB" id="8191996at2759"/>
<dbReference type="Pfam" id="PF17906">
    <property type="entry name" value="HTH_48"/>
    <property type="match status" value="1"/>
</dbReference>
<evidence type="ECO:0000259" key="1">
    <source>
        <dbReference type="Pfam" id="PF17906"/>
    </source>
</evidence>
<protein>
    <recommendedName>
        <fullName evidence="1">Mos1 transposase HTH domain-containing protein</fullName>
    </recommendedName>
</protein>
<dbReference type="AlphaFoldDB" id="A0A4Y2EEI4"/>
<dbReference type="EMBL" id="BGPR01000567">
    <property type="protein sequence ID" value="GBM26689.1"/>
    <property type="molecule type" value="Genomic_DNA"/>
</dbReference>
<proteinExistence type="predicted"/>
<keyword evidence="3" id="KW-1185">Reference proteome</keyword>
<dbReference type="Proteomes" id="UP000499080">
    <property type="component" value="Unassembled WGS sequence"/>
</dbReference>
<organism evidence="2 3">
    <name type="scientific">Araneus ventricosus</name>
    <name type="common">Orbweaver spider</name>
    <name type="synonym">Epeira ventricosa</name>
    <dbReference type="NCBI Taxonomy" id="182803"/>
    <lineage>
        <taxon>Eukaryota</taxon>
        <taxon>Metazoa</taxon>
        <taxon>Ecdysozoa</taxon>
        <taxon>Arthropoda</taxon>
        <taxon>Chelicerata</taxon>
        <taxon>Arachnida</taxon>
        <taxon>Araneae</taxon>
        <taxon>Araneomorphae</taxon>
        <taxon>Entelegynae</taxon>
        <taxon>Araneoidea</taxon>
        <taxon>Araneidae</taxon>
        <taxon>Araneus</taxon>
    </lineage>
</organism>
<evidence type="ECO:0000313" key="3">
    <source>
        <dbReference type="Proteomes" id="UP000499080"/>
    </source>
</evidence>
<sequence>MLRKIESPAKCELRPVIRFLHDEGSNAAELHRRMSKVYGKTFMSDSKVRKWCRNFNDGRTDVHDAGGQEGSQCQPLSAWIRRFAEIVGSQFLG</sequence>
<reference evidence="2 3" key="1">
    <citation type="journal article" date="2019" name="Sci. Rep.">
        <title>Orb-weaving spider Araneus ventricosus genome elucidates the spidroin gene catalogue.</title>
        <authorList>
            <person name="Kono N."/>
            <person name="Nakamura H."/>
            <person name="Ohtoshi R."/>
            <person name="Moran D.A.P."/>
            <person name="Shinohara A."/>
            <person name="Yoshida Y."/>
            <person name="Fujiwara M."/>
            <person name="Mori M."/>
            <person name="Tomita M."/>
            <person name="Arakawa K."/>
        </authorList>
    </citation>
    <scope>NUCLEOTIDE SEQUENCE [LARGE SCALE GENOMIC DNA]</scope>
</reference>
<feature type="domain" description="Mos1 transposase HTH" evidence="1">
    <location>
        <begin position="12"/>
        <end position="58"/>
    </location>
</feature>
<dbReference type="InterPro" id="IPR041426">
    <property type="entry name" value="Mos1_HTH"/>
</dbReference>
<dbReference type="Gene3D" id="1.10.10.1450">
    <property type="match status" value="1"/>
</dbReference>